<reference evidence="1" key="1">
    <citation type="submission" date="2022-10" db="EMBL/GenBank/DDBJ databases">
        <title>The complete genomes of actinobacterial strains from the NBC collection.</title>
        <authorList>
            <person name="Joergensen T.S."/>
            <person name="Alvarez Arevalo M."/>
            <person name="Sterndorff E.B."/>
            <person name="Faurdal D."/>
            <person name="Vuksanovic O."/>
            <person name="Mourched A.-S."/>
            <person name="Charusanti P."/>
            <person name="Shaw S."/>
            <person name="Blin K."/>
            <person name="Weber T."/>
        </authorList>
    </citation>
    <scope>NUCLEOTIDE SEQUENCE</scope>
    <source>
        <strain evidence="1">NBC_00093</strain>
    </source>
</reference>
<dbReference type="AlphaFoldDB" id="A0AAU1ZV34"/>
<proteinExistence type="predicted"/>
<evidence type="ECO:0000313" key="1">
    <source>
        <dbReference type="EMBL" id="WTT16261.1"/>
    </source>
</evidence>
<accession>A0AAU1ZV34</accession>
<protein>
    <submittedName>
        <fullName evidence="1">Uncharacterized protein</fullName>
    </submittedName>
</protein>
<gene>
    <name evidence="1" type="ORF">OHA22_12340</name>
</gene>
<organism evidence="1">
    <name type="scientific">Streptomyces sp. NBC_00093</name>
    <dbReference type="NCBI Taxonomy" id="2975649"/>
    <lineage>
        <taxon>Bacteria</taxon>
        <taxon>Bacillati</taxon>
        <taxon>Actinomycetota</taxon>
        <taxon>Actinomycetes</taxon>
        <taxon>Kitasatosporales</taxon>
        <taxon>Streptomycetaceae</taxon>
        <taxon>Streptomyces</taxon>
    </lineage>
</organism>
<sequence length="56" mass="5722">MDVMHGRCPGDAHAHSAAVSVAVQGREAVDAEGLAARPVVSSGPITASRGIRSREQ</sequence>
<name>A0AAU1ZV34_9ACTN</name>
<dbReference type="EMBL" id="CP108222">
    <property type="protein sequence ID" value="WTT16261.1"/>
    <property type="molecule type" value="Genomic_DNA"/>
</dbReference>